<sequence length="893" mass="101432">MIKLINKCFLTKIFFFLLVLLPAIHWSQNIKGKVTDNENNPLEYASVSIVNPKDSILISYANTDKNGVFILDDIIIGKHLILIHLVGFKIYQNTIDYSGESIDMGVIILESDTDLEEVVLSLVTPISIKKDTVIYNAKAFKTNTDDTVEDLLKKLPGIDVDISGKITAQGEEVIKIYIDGKEFFSRDPAIATKNLSADFVKRIEVIDEKSERFRVTGINDSERKKVINLKIKEDKKVNDFGKYQGGWGTDDRFLTSLNYNRFTPKLQTAVIGKYNNVNSAGSDISDIMVIEIGGRTISGDAPGFLTTAITGLNLGVEINENQNLNTDYFYNYTNSSSGEENIKKTEFIGALELNTESKNIYENISNNHSLNISYRDQSAKFSSLFVNGSIARNDNNGNGINTLTRYNGQDELALESIGKTSSNSKSNYANFSIEYTKRLNEKSRRNFTVFANFNRSENENFSSNNQISRFNVADPDSTYEIVEDISREQQLQNSIMGISLYYTEPLAKTHFIEVKSTIGYVSTENGVNQSKFENDIVQNPLIFNQYYKNTDLIGGVFYKYDKEKITFTIGSNFASQTQVFGLQNENEYNNRYNNFNPEVSLQYRPKRGNIMSFNLRKTQRLASLSQLTPVVNDFNSLYIKIGNPNLSPEKHYSATIMLVDNGNIAKSYNFSSRLRYTYITNSIVNSEFTDPLGIQTSTFMNLGNRNNINCSVKLGKRLASLGLRYNVSLHGGYHEYLSMINTEINETQSKNGRFNILLENDKKEKIDALIGATLNKNYTTFSSGNNADREYLQQSYYTKIDWNIADRLNLNSQFKYDIYTDSNFGTNQSVPIWNTSISYSILKSKKLIFMITGLDLLNKNIGLIRTSSDNYFEEVQQEVLSNYYMFSLVYNQF</sequence>
<dbReference type="InterPro" id="IPR008969">
    <property type="entry name" value="CarboxyPept-like_regulatory"/>
</dbReference>
<protein>
    <submittedName>
        <fullName evidence="3">Outer membrane beta-barrel protein</fullName>
    </submittedName>
</protein>
<keyword evidence="1" id="KW-0732">Signal</keyword>
<dbReference type="RefSeq" id="WP_266012644.1">
    <property type="nucleotide sequence ID" value="NZ_JAPFQP010000002.1"/>
</dbReference>
<dbReference type="Gene3D" id="2.60.40.1120">
    <property type="entry name" value="Carboxypeptidase-like, regulatory domain"/>
    <property type="match status" value="1"/>
</dbReference>
<dbReference type="InterPro" id="IPR041700">
    <property type="entry name" value="OMP_b-brl_3"/>
</dbReference>
<dbReference type="AlphaFoldDB" id="A0AAE3SNK4"/>
<keyword evidence="4" id="KW-1185">Reference proteome</keyword>
<proteinExistence type="predicted"/>
<evidence type="ECO:0000256" key="1">
    <source>
        <dbReference type="ARBA" id="ARBA00022729"/>
    </source>
</evidence>
<dbReference type="Proteomes" id="UP001207116">
    <property type="component" value="Unassembled WGS sequence"/>
</dbReference>
<organism evidence="3 4">
    <name type="scientific">Lentiprolixibacter aurantiacus</name>
    <dbReference type="NCBI Taxonomy" id="2993939"/>
    <lineage>
        <taxon>Bacteria</taxon>
        <taxon>Pseudomonadati</taxon>
        <taxon>Bacteroidota</taxon>
        <taxon>Flavobacteriia</taxon>
        <taxon>Flavobacteriales</taxon>
        <taxon>Flavobacteriaceae</taxon>
        <taxon>Lentiprolixibacter</taxon>
    </lineage>
</organism>
<dbReference type="Pfam" id="PF14905">
    <property type="entry name" value="OMP_b-brl_3"/>
    <property type="match status" value="1"/>
</dbReference>
<name>A0AAE3SNK4_9FLAO</name>
<evidence type="ECO:0000259" key="2">
    <source>
        <dbReference type="Pfam" id="PF14905"/>
    </source>
</evidence>
<dbReference type="GO" id="GO:0015344">
    <property type="term" value="F:siderophore uptake transmembrane transporter activity"/>
    <property type="evidence" value="ECO:0007669"/>
    <property type="project" value="TreeGrafter"/>
</dbReference>
<dbReference type="SUPFAM" id="SSF56935">
    <property type="entry name" value="Porins"/>
    <property type="match status" value="1"/>
</dbReference>
<gene>
    <name evidence="3" type="ORF">OO016_08945</name>
</gene>
<dbReference type="Pfam" id="PF13715">
    <property type="entry name" value="CarbopepD_reg_2"/>
    <property type="match status" value="1"/>
</dbReference>
<comment type="caution">
    <text evidence="3">The sequence shown here is derived from an EMBL/GenBank/DDBJ whole genome shotgun (WGS) entry which is preliminary data.</text>
</comment>
<feature type="domain" description="Outer membrane protein beta-barrel" evidence="2">
    <location>
        <begin position="444"/>
        <end position="890"/>
    </location>
</feature>
<accession>A0AAE3SNK4</accession>
<dbReference type="GO" id="GO:0044718">
    <property type="term" value="P:siderophore transmembrane transport"/>
    <property type="evidence" value="ECO:0007669"/>
    <property type="project" value="TreeGrafter"/>
</dbReference>
<reference evidence="3" key="1">
    <citation type="submission" date="2022-11" db="EMBL/GenBank/DDBJ databases">
        <title>The characterization of three novel Bacteroidetes species and genomic analysis of their roles in tidal elemental geochemical cycles.</title>
        <authorList>
            <person name="Ma K.-J."/>
        </authorList>
    </citation>
    <scope>NUCLEOTIDE SEQUENCE</scope>
    <source>
        <strain evidence="3">M415</strain>
    </source>
</reference>
<dbReference type="PANTHER" id="PTHR30069:SF29">
    <property type="entry name" value="HEMOGLOBIN AND HEMOGLOBIN-HAPTOGLOBIN-BINDING PROTEIN 1-RELATED"/>
    <property type="match status" value="1"/>
</dbReference>
<evidence type="ECO:0000313" key="4">
    <source>
        <dbReference type="Proteomes" id="UP001207116"/>
    </source>
</evidence>
<dbReference type="InterPro" id="IPR039426">
    <property type="entry name" value="TonB-dep_rcpt-like"/>
</dbReference>
<evidence type="ECO:0000313" key="3">
    <source>
        <dbReference type="EMBL" id="MCX2719729.1"/>
    </source>
</evidence>
<dbReference type="SUPFAM" id="SSF49464">
    <property type="entry name" value="Carboxypeptidase regulatory domain-like"/>
    <property type="match status" value="1"/>
</dbReference>
<dbReference type="PANTHER" id="PTHR30069">
    <property type="entry name" value="TONB-DEPENDENT OUTER MEMBRANE RECEPTOR"/>
    <property type="match status" value="1"/>
</dbReference>
<dbReference type="EMBL" id="JAPFQP010000002">
    <property type="protein sequence ID" value="MCX2719729.1"/>
    <property type="molecule type" value="Genomic_DNA"/>
</dbReference>